<dbReference type="Gene3D" id="3.40.50.12170">
    <property type="entry name" value="Uncharacterised protein PF07075, DUF1343"/>
    <property type="match status" value="1"/>
</dbReference>
<reference evidence="4" key="1">
    <citation type="journal article" date="2018" name="Int. J. Syst. Evol. Microbiol.">
        <title>Carboxylicivirga sediminis sp. nov., isolated from coastal sediment.</title>
        <authorList>
            <person name="Wang F.Q."/>
            <person name="Ren L.H."/>
            <person name="Zou R.J."/>
            <person name="Sun Y.Z."/>
            <person name="Liu X.J."/>
            <person name="Jiang F."/>
            <person name="Liu L.J."/>
        </authorList>
    </citation>
    <scope>NUCLEOTIDE SEQUENCE</scope>
    <source>
        <strain evidence="4">JR1</strain>
    </source>
</reference>
<name>A0A941EZA9_9BACT</name>
<dbReference type="Gene3D" id="3.90.1150.140">
    <property type="match status" value="1"/>
</dbReference>
<dbReference type="PANTHER" id="PTHR42915">
    <property type="entry name" value="HYPOTHETICAL 460 KDA PROTEIN IN FEUA-SIGW INTERGENIC REGION [PRECURSOR]"/>
    <property type="match status" value="1"/>
</dbReference>
<sequence>MRKNLFFAILLLISSSTIGQTTKSGIEVLQYDNFKQLAHKRIGLITNPTGINSQFESSIDILHQAPNVMLKAMYSPEHGVRGDYSAGDKVNFFTDPKTNVPVYSLHGKHKKPTPNMLEGIDVLVYDIQDIGSRSYTYISTLGLAMEAAAENNIKMVVLDRPNPLGGIKMEGMVTEPEFISFVSQFPIPYVHGMTVGELALFLNGEHLLKDGVQCDLEVIKMEGWQRSMTFEETGLPWVPSSPHIPHAYSASFYPVSGILGELYVMSIGVGYTLPFQLFAAQWMDADSLANNLNALHIEGLHFRPVHYKPYYSVSKGKLIHGVQVHFTDYNKAPLSLIQFYVLQEAHKLWPEHNVFELCEPARLGMFDKVSGSDKIRLEFTKRWLVEDIEHLWYKDIKTFRKRAAKYFLYQ</sequence>
<protein>
    <submittedName>
        <fullName evidence="4">DUF1343 domain-containing protein</fullName>
    </submittedName>
</protein>
<dbReference type="Proteomes" id="UP000679220">
    <property type="component" value="Unassembled WGS sequence"/>
</dbReference>
<dbReference type="PIRSF" id="PIRSF016719">
    <property type="entry name" value="UCP016719"/>
    <property type="match status" value="1"/>
</dbReference>
<dbReference type="InterPro" id="IPR048503">
    <property type="entry name" value="NamZ_C"/>
</dbReference>
<gene>
    <name evidence="4" type="ORF">KDU71_00345</name>
</gene>
<comment type="caution">
    <text evidence="4">The sequence shown here is derived from an EMBL/GenBank/DDBJ whole genome shotgun (WGS) entry which is preliminary data.</text>
</comment>
<dbReference type="InterPro" id="IPR048502">
    <property type="entry name" value="NamZ_N"/>
</dbReference>
<dbReference type="InterPro" id="IPR008302">
    <property type="entry name" value="NamZ"/>
</dbReference>
<proteinExistence type="predicted"/>
<dbReference type="AlphaFoldDB" id="A0A941EZA9"/>
<evidence type="ECO:0000259" key="2">
    <source>
        <dbReference type="Pfam" id="PF07075"/>
    </source>
</evidence>
<evidence type="ECO:0000259" key="3">
    <source>
        <dbReference type="Pfam" id="PF20732"/>
    </source>
</evidence>
<keyword evidence="5" id="KW-1185">Reference proteome</keyword>
<reference evidence="4" key="2">
    <citation type="submission" date="2021-04" db="EMBL/GenBank/DDBJ databases">
        <authorList>
            <person name="Zhang T."/>
            <person name="Zhang Y."/>
            <person name="Lu D."/>
            <person name="Zuo D."/>
            <person name="Du Z."/>
        </authorList>
    </citation>
    <scope>NUCLEOTIDE SEQUENCE</scope>
    <source>
        <strain evidence="4">JR1</strain>
    </source>
</reference>
<feature type="chain" id="PRO_5036890857" evidence="1">
    <location>
        <begin position="20"/>
        <end position="410"/>
    </location>
</feature>
<accession>A0A941EZA9</accession>
<dbReference type="PANTHER" id="PTHR42915:SF1">
    <property type="entry name" value="PEPTIDOGLYCAN BETA-N-ACETYLMURAMIDASE NAMZ"/>
    <property type="match status" value="1"/>
</dbReference>
<dbReference type="Pfam" id="PF07075">
    <property type="entry name" value="NamZ_N"/>
    <property type="match status" value="1"/>
</dbReference>
<dbReference type="RefSeq" id="WP_212187901.1">
    <property type="nucleotide sequence ID" value="NZ_JAGTAR010000001.1"/>
</dbReference>
<dbReference type="Pfam" id="PF20732">
    <property type="entry name" value="NamZ_C"/>
    <property type="match status" value="1"/>
</dbReference>
<keyword evidence="1" id="KW-0732">Signal</keyword>
<feature type="domain" description="Peptidoglycan beta-N-acetylmuramidase NamZ C-terminal" evidence="3">
    <location>
        <begin position="252"/>
        <end position="409"/>
    </location>
</feature>
<evidence type="ECO:0000313" key="4">
    <source>
        <dbReference type="EMBL" id="MBR8533994.1"/>
    </source>
</evidence>
<organism evidence="4 5">
    <name type="scientific">Carboxylicivirga sediminis</name>
    <dbReference type="NCBI Taxonomy" id="2006564"/>
    <lineage>
        <taxon>Bacteria</taxon>
        <taxon>Pseudomonadati</taxon>
        <taxon>Bacteroidota</taxon>
        <taxon>Bacteroidia</taxon>
        <taxon>Marinilabiliales</taxon>
        <taxon>Marinilabiliaceae</taxon>
        <taxon>Carboxylicivirga</taxon>
    </lineage>
</organism>
<evidence type="ECO:0000313" key="5">
    <source>
        <dbReference type="Proteomes" id="UP000679220"/>
    </source>
</evidence>
<evidence type="ECO:0000256" key="1">
    <source>
        <dbReference type="SAM" id="SignalP"/>
    </source>
</evidence>
<feature type="domain" description="Peptidoglycan beta-N-acetylmuramidase NamZ N-terminal" evidence="2">
    <location>
        <begin position="42"/>
        <end position="246"/>
    </location>
</feature>
<dbReference type="EMBL" id="JAGTAR010000001">
    <property type="protein sequence ID" value="MBR8533994.1"/>
    <property type="molecule type" value="Genomic_DNA"/>
</dbReference>
<feature type="signal peptide" evidence="1">
    <location>
        <begin position="1"/>
        <end position="19"/>
    </location>
</feature>
<dbReference type="GO" id="GO:0033922">
    <property type="term" value="F:peptidoglycan beta-N-acetylmuramidase activity"/>
    <property type="evidence" value="ECO:0007669"/>
    <property type="project" value="InterPro"/>
</dbReference>